<dbReference type="EMBL" id="QLLK01000017">
    <property type="protein sequence ID" value="RAI84373.1"/>
    <property type="molecule type" value="Genomic_DNA"/>
</dbReference>
<feature type="transmembrane region" description="Helical" evidence="1">
    <location>
        <begin position="12"/>
        <end position="36"/>
    </location>
</feature>
<keyword evidence="4" id="KW-1185">Reference proteome</keyword>
<proteinExistence type="predicted"/>
<name>A0A327NY70_9BACT</name>
<evidence type="ECO:0000313" key="4">
    <source>
        <dbReference type="Proteomes" id="UP000249610"/>
    </source>
</evidence>
<accession>A0A327NY70</accession>
<dbReference type="Proteomes" id="UP000249610">
    <property type="component" value="Unassembled WGS sequence"/>
</dbReference>
<feature type="transmembrane region" description="Helical" evidence="1">
    <location>
        <begin position="87"/>
        <end position="106"/>
    </location>
</feature>
<dbReference type="OrthoDB" id="2966462at2"/>
<gene>
    <name evidence="3" type="ORF">LV83_03996</name>
</gene>
<sequence>MTQETTSKLKTAVVFVATIIFGFLFFAVPNLFFGIFKINDGLIGTNLAIIGISQFVMVTSLIYFSLKYLKKDMTYIGLNFNHWKRDLSNGLGVTLVRVVVDFGFIIPNTGGANRADVLEVINSLDGTTTGLISLLILGVVGGGITEEIYNRGFFINIMKDLFKNETVGLWISSVLSILFFSVGHLPSSNLLWYDILVASIIYTSLFLYTGRLTAPMIAHAAWNSTAILLINYWYF</sequence>
<keyword evidence="1" id="KW-0812">Transmembrane</keyword>
<evidence type="ECO:0000256" key="1">
    <source>
        <dbReference type="SAM" id="Phobius"/>
    </source>
</evidence>
<reference evidence="3 4" key="1">
    <citation type="submission" date="2018-06" db="EMBL/GenBank/DDBJ databases">
        <title>Genomic Encyclopedia of Archaeal and Bacterial Type Strains, Phase II (KMG-II): from individual species to whole genera.</title>
        <authorList>
            <person name="Goeker M."/>
        </authorList>
    </citation>
    <scope>NUCLEOTIDE SEQUENCE [LARGE SCALE GENOMIC DNA]</scope>
    <source>
        <strain evidence="3 4">DSM 23446</strain>
    </source>
</reference>
<dbReference type="GO" id="GO:0004175">
    <property type="term" value="F:endopeptidase activity"/>
    <property type="evidence" value="ECO:0007669"/>
    <property type="project" value="UniProtKB-ARBA"/>
</dbReference>
<dbReference type="Pfam" id="PF02517">
    <property type="entry name" value="Rce1-like"/>
    <property type="match status" value="1"/>
</dbReference>
<keyword evidence="1" id="KW-1133">Transmembrane helix</keyword>
<keyword evidence="1" id="KW-0472">Membrane</keyword>
<dbReference type="InterPro" id="IPR003675">
    <property type="entry name" value="Rce1/LyrA-like_dom"/>
</dbReference>
<evidence type="ECO:0000259" key="2">
    <source>
        <dbReference type="Pfam" id="PF02517"/>
    </source>
</evidence>
<feature type="transmembrane region" description="Helical" evidence="1">
    <location>
        <begin position="42"/>
        <end position="66"/>
    </location>
</feature>
<dbReference type="AlphaFoldDB" id="A0A327NY70"/>
<protein>
    <recommendedName>
        <fullName evidence="2">CAAX prenyl protease 2/Lysostaphin resistance protein A-like domain-containing protein</fullName>
    </recommendedName>
</protein>
<dbReference type="GO" id="GO:0080120">
    <property type="term" value="P:CAAX-box protein maturation"/>
    <property type="evidence" value="ECO:0007669"/>
    <property type="project" value="UniProtKB-ARBA"/>
</dbReference>
<evidence type="ECO:0000313" key="3">
    <source>
        <dbReference type="EMBL" id="RAI84373.1"/>
    </source>
</evidence>
<feature type="transmembrane region" description="Helical" evidence="1">
    <location>
        <begin position="166"/>
        <end position="185"/>
    </location>
</feature>
<feature type="transmembrane region" description="Helical" evidence="1">
    <location>
        <begin position="191"/>
        <end position="209"/>
    </location>
</feature>
<feature type="domain" description="CAAX prenyl protease 2/Lysostaphin resistance protein A-like" evidence="2">
    <location>
        <begin position="131"/>
        <end position="224"/>
    </location>
</feature>
<comment type="caution">
    <text evidence="3">The sequence shown here is derived from an EMBL/GenBank/DDBJ whole genome shotgun (WGS) entry which is preliminary data.</text>
</comment>
<organism evidence="3 4">
    <name type="scientific">Algoriphagus yeomjeoni</name>
    <dbReference type="NCBI Taxonomy" id="291403"/>
    <lineage>
        <taxon>Bacteria</taxon>
        <taxon>Pseudomonadati</taxon>
        <taxon>Bacteroidota</taxon>
        <taxon>Cytophagia</taxon>
        <taxon>Cytophagales</taxon>
        <taxon>Cyclobacteriaceae</taxon>
        <taxon>Algoriphagus</taxon>
    </lineage>
</organism>
<feature type="transmembrane region" description="Helical" evidence="1">
    <location>
        <begin position="126"/>
        <end position="145"/>
    </location>
</feature>